<dbReference type="EMBL" id="MCOG01000774">
    <property type="protein sequence ID" value="ORX92817.1"/>
    <property type="molecule type" value="Genomic_DNA"/>
</dbReference>
<dbReference type="PANTHER" id="PTHR13309:SF0">
    <property type="entry name" value="FMR1-INTERACTING PROTEIN NUFIP1"/>
    <property type="match status" value="1"/>
</dbReference>
<evidence type="ECO:0000313" key="5">
    <source>
        <dbReference type="Proteomes" id="UP000193920"/>
    </source>
</evidence>
<dbReference type="InterPro" id="IPR013087">
    <property type="entry name" value="Znf_C2H2_type"/>
</dbReference>
<name>A0A1Y1Y480_9FUNG</name>
<reference evidence="4 5" key="1">
    <citation type="submission" date="2016-08" db="EMBL/GenBank/DDBJ databases">
        <title>A Parts List for Fungal Cellulosomes Revealed by Comparative Genomics.</title>
        <authorList>
            <consortium name="DOE Joint Genome Institute"/>
            <person name="Haitjema C.H."/>
            <person name="Gilmore S.P."/>
            <person name="Henske J.K."/>
            <person name="Solomon K.V."/>
            <person name="De Groot R."/>
            <person name="Kuo A."/>
            <person name="Mondo S.J."/>
            <person name="Salamov A.A."/>
            <person name="Labutti K."/>
            <person name="Zhao Z."/>
            <person name="Chiniquy J."/>
            <person name="Barry K."/>
            <person name="Brewer H.M."/>
            <person name="Purvine S.O."/>
            <person name="Wright A.T."/>
            <person name="Boxma B."/>
            <person name="Van Alen T."/>
            <person name="Hackstein J.H."/>
            <person name="Baker S.E."/>
            <person name="Grigoriev I.V."/>
            <person name="O'Malley M.A."/>
        </authorList>
    </citation>
    <scope>NUCLEOTIDE SEQUENCE [LARGE SCALE GENOMIC DNA]</scope>
    <source>
        <strain evidence="4 5">G1</strain>
    </source>
</reference>
<evidence type="ECO:0000259" key="3">
    <source>
        <dbReference type="PROSITE" id="PS50157"/>
    </source>
</evidence>
<dbReference type="Pfam" id="PF10453">
    <property type="entry name" value="NUFIP1"/>
    <property type="match status" value="1"/>
</dbReference>
<evidence type="ECO:0000256" key="1">
    <source>
        <dbReference type="PROSITE-ProRule" id="PRU00042"/>
    </source>
</evidence>
<dbReference type="PANTHER" id="PTHR13309">
    <property type="entry name" value="NUCLEAR FRAGILE X MENTAL RETARDATION PROTEIN INTERACTING PROTEIN 1"/>
    <property type="match status" value="1"/>
</dbReference>
<dbReference type="GO" id="GO:0003723">
    <property type="term" value="F:RNA binding"/>
    <property type="evidence" value="ECO:0007669"/>
    <property type="project" value="InterPro"/>
</dbReference>
<keyword evidence="1" id="KW-0862">Zinc</keyword>
<keyword evidence="5" id="KW-1185">Reference proteome</keyword>
<feature type="compositionally biased region" description="Basic and acidic residues" evidence="2">
    <location>
        <begin position="129"/>
        <end position="138"/>
    </location>
</feature>
<protein>
    <recommendedName>
        <fullName evidence="3">C2H2-type domain-containing protein</fullName>
    </recommendedName>
</protein>
<gene>
    <name evidence="4" type="ORF">LY90DRAFT_520564</name>
</gene>
<dbReference type="InterPro" id="IPR019496">
    <property type="entry name" value="NUFIP1_cons_dom"/>
</dbReference>
<dbReference type="InterPro" id="IPR039136">
    <property type="entry name" value="NUFIP1-like"/>
</dbReference>
<sequence length="155" mass="18136">MEDPSTKIKVVKEKKRIVDAIHSTKKIYECKTCEKTFNGARQHETHMSLHKKCPECDFEASKKVLNLHIEECHSKSINKNSFISLNTPEEIEKWIADRKKNYPTDANIQRKKKELQEKIDRGEVIPGKRGAERPNENPRKKKQKKNNNNNNNNNN</sequence>
<dbReference type="PROSITE" id="PS00028">
    <property type="entry name" value="ZINC_FINGER_C2H2_1"/>
    <property type="match status" value="1"/>
</dbReference>
<dbReference type="SUPFAM" id="SSF57667">
    <property type="entry name" value="beta-beta-alpha zinc fingers"/>
    <property type="match status" value="1"/>
</dbReference>
<dbReference type="SMART" id="SM00355">
    <property type="entry name" value="ZnF_C2H2"/>
    <property type="match status" value="2"/>
</dbReference>
<comment type="caution">
    <text evidence="4">The sequence shown here is derived from an EMBL/GenBank/DDBJ whole genome shotgun (WGS) entry which is preliminary data.</text>
</comment>
<proteinExistence type="predicted"/>
<feature type="compositionally biased region" description="Low complexity" evidence="2">
    <location>
        <begin position="146"/>
        <end position="155"/>
    </location>
</feature>
<feature type="non-terminal residue" evidence="4">
    <location>
        <position position="155"/>
    </location>
</feature>
<evidence type="ECO:0000256" key="2">
    <source>
        <dbReference type="SAM" id="MobiDB-lite"/>
    </source>
</evidence>
<dbReference type="GO" id="GO:0005634">
    <property type="term" value="C:nucleus"/>
    <property type="evidence" value="ECO:0007669"/>
    <property type="project" value="TreeGrafter"/>
</dbReference>
<dbReference type="OrthoDB" id="273070at2759"/>
<feature type="region of interest" description="Disordered" evidence="2">
    <location>
        <begin position="100"/>
        <end position="155"/>
    </location>
</feature>
<keyword evidence="1" id="KW-0479">Metal-binding</keyword>
<dbReference type="GO" id="GO:0000492">
    <property type="term" value="P:box C/D snoRNP assembly"/>
    <property type="evidence" value="ECO:0007669"/>
    <property type="project" value="TreeGrafter"/>
</dbReference>
<feature type="compositionally biased region" description="Basic and acidic residues" evidence="2">
    <location>
        <begin position="114"/>
        <end position="123"/>
    </location>
</feature>
<evidence type="ECO:0000313" key="4">
    <source>
        <dbReference type="EMBL" id="ORX92817.1"/>
    </source>
</evidence>
<feature type="domain" description="C2H2-type" evidence="3">
    <location>
        <begin position="28"/>
        <end position="50"/>
    </location>
</feature>
<dbReference type="InterPro" id="IPR036236">
    <property type="entry name" value="Znf_C2H2_sf"/>
</dbReference>
<accession>A0A1Y1Y480</accession>
<dbReference type="STRING" id="1754190.A0A1Y1Y480"/>
<dbReference type="PROSITE" id="PS50157">
    <property type="entry name" value="ZINC_FINGER_C2H2_2"/>
    <property type="match status" value="1"/>
</dbReference>
<dbReference type="GO" id="GO:0008270">
    <property type="term" value="F:zinc ion binding"/>
    <property type="evidence" value="ECO:0007669"/>
    <property type="project" value="UniProtKB-KW"/>
</dbReference>
<dbReference type="AlphaFoldDB" id="A0A1Y1Y480"/>
<keyword evidence="1" id="KW-0863">Zinc-finger</keyword>
<dbReference type="Proteomes" id="UP000193920">
    <property type="component" value="Unassembled WGS sequence"/>
</dbReference>
<organism evidence="4 5">
    <name type="scientific">Neocallimastix californiae</name>
    <dbReference type="NCBI Taxonomy" id="1754190"/>
    <lineage>
        <taxon>Eukaryota</taxon>
        <taxon>Fungi</taxon>
        <taxon>Fungi incertae sedis</taxon>
        <taxon>Chytridiomycota</taxon>
        <taxon>Chytridiomycota incertae sedis</taxon>
        <taxon>Neocallimastigomycetes</taxon>
        <taxon>Neocallimastigales</taxon>
        <taxon>Neocallimastigaceae</taxon>
        <taxon>Neocallimastix</taxon>
    </lineage>
</organism>